<reference evidence="2" key="1">
    <citation type="submission" date="2017-09" db="EMBL/GenBank/DDBJ databases">
        <title>Metaegenomics of thermophilic ammonia-oxidizing enrichment culture.</title>
        <authorList>
            <person name="Kato S."/>
            <person name="Suzuki K."/>
        </authorList>
    </citation>
    <scope>NUCLEOTIDE SEQUENCE [LARGE SCALE GENOMIC DNA]</scope>
</reference>
<name>A0A2H5XDR3_9BACT</name>
<evidence type="ECO:0000313" key="2">
    <source>
        <dbReference type="Proteomes" id="UP000236173"/>
    </source>
</evidence>
<dbReference type="AlphaFoldDB" id="A0A2H5XDR3"/>
<dbReference type="EMBL" id="BEHT01000025">
    <property type="protein sequence ID" value="GBC99320.1"/>
    <property type="molecule type" value="Genomic_DNA"/>
</dbReference>
<dbReference type="Proteomes" id="UP000236173">
    <property type="component" value="Unassembled WGS sequence"/>
</dbReference>
<accession>A0A2H5XDR3</accession>
<protein>
    <submittedName>
        <fullName evidence="1">Uncharacterized protein</fullName>
    </submittedName>
</protein>
<sequence>MRQLYIGTGFRQAGQKPLDQTCHERVMVGPNISDHSSSSLILRQNSAAFTIR</sequence>
<evidence type="ECO:0000313" key="1">
    <source>
        <dbReference type="EMBL" id="GBC99320.1"/>
    </source>
</evidence>
<gene>
    <name evidence="1" type="ORF">HRbin17_01842</name>
</gene>
<comment type="caution">
    <text evidence="1">The sequence shown here is derived from an EMBL/GenBank/DDBJ whole genome shotgun (WGS) entry which is preliminary data.</text>
</comment>
<organism evidence="1 2">
    <name type="scientific">Candidatus Fervidibacter japonicus</name>
    <dbReference type="NCBI Taxonomy" id="2035412"/>
    <lineage>
        <taxon>Bacteria</taxon>
        <taxon>Candidatus Fervidibacterota</taxon>
        <taxon>Candidatus Fervidibacter</taxon>
    </lineage>
</organism>
<proteinExistence type="predicted"/>